<evidence type="ECO:0000256" key="1">
    <source>
        <dbReference type="SAM" id="SignalP"/>
    </source>
</evidence>
<dbReference type="OrthoDB" id="7032101at2"/>
<dbReference type="RefSeq" id="WP_075119684.1">
    <property type="nucleotide sequence ID" value="NZ_MSCT01000010.1"/>
</dbReference>
<name>A0A1Q8EQT6_9PSED</name>
<organism evidence="2 3">
    <name type="scientific">Pseudomonas chlororaphis</name>
    <dbReference type="NCBI Taxonomy" id="587753"/>
    <lineage>
        <taxon>Bacteria</taxon>
        <taxon>Pseudomonadati</taxon>
        <taxon>Pseudomonadota</taxon>
        <taxon>Gammaproteobacteria</taxon>
        <taxon>Pseudomonadales</taxon>
        <taxon>Pseudomonadaceae</taxon>
        <taxon>Pseudomonas</taxon>
    </lineage>
</organism>
<reference evidence="2 3" key="1">
    <citation type="submission" date="2016-12" db="EMBL/GenBank/DDBJ databases">
        <authorList>
            <person name="Song W.-J."/>
            <person name="Kurnit D.M."/>
        </authorList>
    </citation>
    <scope>NUCLEOTIDE SEQUENCE [LARGE SCALE GENOMIC DNA]</scope>
    <source>
        <strain evidence="2 3">PCL1601</strain>
    </source>
</reference>
<protein>
    <submittedName>
        <fullName evidence="2">Uncharacterized protein</fullName>
    </submittedName>
</protein>
<proteinExistence type="predicted"/>
<feature type="chain" id="PRO_5010232436" evidence="1">
    <location>
        <begin position="27"/>
        <end position="142"/>
    </location>
</feature>
<dbReference type="Proteomes" id="UP000185578">
    <property type="component" value="Unassembled WGS sequence"/>
</dbReference>
<dbReference type="EMBL" id="MSCT01000010">
    <property type="protein sequence ID" value="OLF54139.1"/>
    <property type="molecule type" value="Genomic_DNA"/>
</dbReference>
<keyword evidence="1" id="KW-0732">Signal</keyword>
<evidence type="ECO:0000313" key="2">
    <source>
        <dbReference type="EMBL" id="OLF54139.1"/>
    </source>
</evidence>
<dbReference type="AlphaFoldDB" id="A0A1Q8EQT6"/>
<feature type="signal peptide" evidence="1">
    <location>
        <begin position="1"/>
        <end position="26"/>
    </location>
</feature>
<evidence type="ECO:0000313" key="3">
    <source>
        <dbReference type="Proteomes" id="UP000185578"/>
    </source>
</evidence>
<gene>
    <name evidence="2" type="ORF">BTN82_13875</name>
</gene>
<sequence>MKTLRTCLLPLISTLGLAALSSHALAEVYLCTADPCDTWNPNPLTAAQRAIKSTDGENTTIEAALKHSLNASITNGYNNTANTNLYLKNTLWHLDPKTDPFKNKEHLTVYIYKSTAPNTRLWSCHAYSFKDKNGKQYYATCQ</sequence>
<accession>A0A1Q8EQT6</accession>
<comment type="caution">
    <text evidence="2">The sequence shown here is derived from an EMBL/GenBank/DDBJ whole genome shotgun (WGS) entry which is preliminary data.</text>
</comment>